<evidence type="ECO:0000313" key="1">
    <source>
        <dbReference type="EMBL" id="SVE37800.1"/>
    </source>
</evidence>
<sequence length="72" mass="8296">PLIRRSREPTGPTESQRLCQIKKPLPLPCLHESPVILMISVQRWRFSAPSRRNLLRGRGCSSTEAKPRDCWT</sequence>
<feature type="non-terminal residue" evidence="1">
    <location>
        <position position="72"/>
    </location>
</feature>
<gene>
    <name evidence="1" type="ORF">METZ01_LOCUS490654</name>
</gene>
<name>A0A383D0F8_9ZZZZ</name>
<protein>
    <submittedName>
        <fullName evidence="1">Uncharacterized protein</fullName>
    </submittedName>
</protein>
<organism evidence="1">
    <name type="scientific">marine metagenome</name>
    <dbReference type="NCBI Taxonomy" id="408172"/>
    <lineage>
        <taxon>unclassified sequences</taxon>
        <taxon>metagenomes</taxon>
        <taxon>ecological metagenomes</taxon>
    </lineage>
</organism>
<dbReference type="EMBL" id="UINC01213154">
    <property type="protein sequence ID" value="SVE37800.1"/>
    <property type="molecule type" value="Genomic_DNA"/>
</dbReference>
<proteinExistence type="predicted"/>
<feature type="non-terminal residue" evidence="1">
    <location>
        <position position="1"/>
    </location>
</feature>
<accession>A0A383D0F8</accession>
<dbReference type="AlphaFoldDB" id="A0A383D0F8"/>
<reference evidence="1" key="1">
    <citation type="submission" date="2018-05" db="EMBL/GenBank/DDBJ databases">
        <authorList>
            <person name="Lanie J.A."/>
            <person name="Ng W.-L."/>
            <person name="Kazmierczak K.M."/>
            <person name="Andrzejewski T.M."/>
            <person name="Davidsen T.M."/>
            <person name="Wayne K.J."/>
            <person name="Tettelin H."/>
            <person name="Glass J.I."/>
            <person name="Rusch D."/>
            <person name="Podicherti R."/>
            <person name="Tsui H.-C.T."/>
            <person name="Winkler M.E."/>
        </authorList>
    </citation>
    <scope>NUCLEOTIDE SEQUENCE</scope>
</reference>